<keyword evidence="1" id="KW-0812">Transmembrane</keyword>
<gene>
    <name evidence="2" type="ORF">SAMN04488118_103219</name>
</gene>
<proteinExistence type="predicted"/>
<keyword evidence="3" id="KW-1185">Reference proteome</keyword>
<dbReference type="OrthoDB" id="7847071at2"/>
<evidence type="ECO:0000313" key="2">
    <source>
        <dbReference type="EMBL" id="SCZ58106.1"/>
    </source>
</evidence>
<feature type="transmembrane region" description="Helical" evidence="1">
    <location>
        <begin position="142"/>
        <end position="165"/>
    </location>
</feature>
<dbReference type="STRING" id="1156985.SAMN04488118_103219"/>
<evidence type="ECO:0000256" key="1">
    <source>
        <dbReference type="SAM" id="Phobius"/>
    </source>
</evidence>
<sequence length="173" mass="19666">MELFQLIDEMIDLRSFSNLWFWIMLAVAWSSASHWIVGVPNDMTARARKQPDLYMAELETLVRIHMRRRLYIMRTSGMWIVGFGCFLLSGLAVLGFWFAVEFAQAVFVIALPMSIVALINLKTAHHIEMTDAHGEPLLRALGLCRFLVQVVGVISIFVTAMWGMYQNLSIGAL</sequence>
<evidence type="ECO:0000313" key="3">
    <source>
        <dbReference type="Proteomes" id="UP000198767"/>
    </source>
</evidence>
<evidence type="ECO:0008006" key="4">
    <source>
        <dbReference type="Google" id="ProtNLM"/>
    </source>
</evidence>
<feature type="transmembrane region" description="Helical" evidence="1">
    <location>
        <begin position="102"/>
        <end position="121"/>
    </location>
</feature>
<feature type="transmembrane region" description="Helical" evidence="1">
    <location>
        <begin position="76"/>
        <end position="96"/>
    </location>
</feature>
<organism evidence="2 3">
    <name type="scientific">Epibacterium ulvae</name>
    <dbReference type="NCBI Taxonomy" id="1156985"/>
    <lineage>
        <taxon>Bacteria</taxon>
        <taxon>Pseudomonadati</taxon>
        <taxon>Pseudomonadota</taxon>
        <taxon>Alphaproteobacteria</taxon>
        <taxon>Rhodobacterales</taxon>
        <taxon>Roseobacteraceae</taxon>
        <taxon>Epibacterium</taxon>
    </lineage>
</organism>
<dbReference type="AlphaFoldDB" id="A0A1G5Q963"/>
<protein>
    <recommendedName>
        <fullName evidence="4">Component of SufBCD complex</fullName>
    </recommendedName>
</protein>
<accession>A0A1G5Q963</accession>
<reference evidence="2 3" key="1">
    <citation type="submission" date="2016-10" db="EMBL/GenBank/DDBJ databases">
        <authorList>
            <person name="de Groot N.N."/>
        </authorList>
    </citation>
    <scope>NUCLEOTIDE SEQUENCE [LARGE SCALE GENOMIC DNA]</scope>
    <source>
        <strain evidence="2 3">U95</strain>
    </source>
</reference>
<name>A0A1G5Q963_9RHOB</name>
<dbReference type="RefSeq" id="WP_090217305.1">
    <property type="nucleotide sequence ID" value="NZ_FMWG01000003.1"/>
</dbReference>
<dbReference type="Proteomes" id="UP000198767">
    <property type="component" value="Unassembled WGS sequence"/>
</dbReference>
<keyword evidence="1" id="KW-0472">Membrane</keyword>
<keyword evidence="1" id="KW-1133">Transmembrane helix</keyword>
<dbReference type="EMBL" id="FMWG01000003">
    <property type="protein sequence ID" value="SCZ58106.1"/>
    <property type="molecule type" value="Genomic_DNA"/>
</dbReference>
<feature type="transmembrane region" description="Helical" evidence="1">
    <location>
        <begin position="20"/>
        <end position="39"/>
    </location>
</feature>